<evidence type="ECO:0000313" key="2">
    <source>
        <dbReference type="Proteomes" id="UP000018198"/>
    </source>
</evidence>
<comment type="caution">
    <text evidence="1">The sequence shown here is derived from an EMBL/GenBank/DDBJ whole genome shotgun (WGS) entry which is preliminary data.</text>
</comment>
<reference evidence="1 2" key="1">
    <citation type="submission" date="2013-01" db="EMBL/GenBank/DDBJ databases">
        <authorList>
            <person name="Bench S."/>
        </authorList>
    </citation>
    <scope>NUCLEOTIDE SEQUENCE [LARGE SCALE GENOMIC DNA]</scope>
    <source>
        <strain evidence="1 2">WH 0401</strain>
    </source>
</reference>
<organism evidence="1 2">
    <name type="scientific">Crocosphaera watsonii WH 0401</name>
    <dbReference type="NCBI Taxonomy" id="555881"/>
    <lineage>
        <taxon>Bacteria</taxon>
        <taxon>Bacillati</taxon>
        <taxon>Cyanobacteriota</taxon>
        <taxon>Cyanophyceae</taxon>
        <taxon>Oscillatoriophycideae</taxon>
        <taxon>Chroococcales</taxon>
        <taxon>Aphanothecaceae</taxon>
        <taxon>Crocosphaera</taxon>
    </lineage>
</organism>
<accession>T2JFQ7</accession>
<gene>
    <name evidence="1" type="ORF">CWATWH0401_484</name>
</gene>
<reference evidence="1 2" key="2">
    <citation type="submission" date="2013-09" db="EMBL/GenBank/DDBJ databases">
        <title>Whole genome comparison of six Crocosphaera watsonii strains with differing phenotypes.</title>
        <authorList>
            <person name="Bench S.R."/>
            <person name="Heller P."/>
            <person name="Frank I."/>
            <person name="Arciniega M."/>
            <person name="Shilova I.N."/>
            <person name="Zehr J.P."/>
        </authorList>
    </citation>
    <scope>NUCLEOTIDE SEQUENCE [LARGE SCALE GENOMIC DNA]</scope>
    <source>
        <strain evidence="1 2">WH 0401</strain>
    </source>
</reference>
<proteinExistence type="predicted"/>
<dbReference type="EMBL" id="CAQM01000688">
    <property type="protein sequence ID" value="CCQ63297.1"/>
    <property type="molecule type" value="Genomic_DNA"/>
</dbReference>
<sequence>MMSKAKMTTSMIGTYNGYEWKDDVLTVPMTRD</sequence>
<evidence type="ECO:0000313" key="1">
    <source>
        <dbReference type="EMBL" id="CCQ63297.1"/>
    </source>
</evidence>
<protein>
    <submittedName>
        <fullName evidence="1">Uncharacterized protein</fullName>
    </submittedName>
</protein>
<name>T2JFQ7_CROWT</name>
<dbReference type="Proteomes" id="UP000018198">
    <property type="component" value="Unassembled WGS sequence"/>
</dbReference>
<dbReference type="AlphaFoldDB" id="T2JFQ7"/>